<accession>A0A1I2C3M1</accession>
<dbReference type="GO" id="GO:0005737">
    <property type="term" value="C:cytoplasm"/>
    <property type="evidence" value="ECO:0007669"/>
    <property type="project" value="TreeGrafter"/>
</dbReference>
<dbReference type="SUPFAM" id="SSF46894">
    <property type="entry name" value="C-terminal effector domain of the bipartite response regulators"/>
    <property type="match status" value="1"/>
</dbReference>
<dbReference type="SMART" id="SM00421">
    <property type="entry name" value="HTH_LUXR"/>
    <property type="match status" value="1"/>
</dbReference>
<dbReference type="GO" id="GO:0003677">
    <property type="term" value="F:DNA binding"/>
    <property type="evidence" value="ECO:0007669"/>
    <property type="project" value="InterPro"/>
</dbReference>
<sequence length="977" mass="101257">MLHGRDTETAALDELLAGARAGRSGVLVLRGEAGIGKTALLEHAVAAAGGLPVLRGTGVEFEAELPYAGLQLLLRRAMGSLAALPVPQRRALRAAFGLDAEAASEPMFVGLAVLSLLSDHAGDGGLLCVVDDAQWLDRASTDALVFAARRLDAEGVALVFAARDGEGSFAAPGLPELRLGPLAEDAALALLAERGGARADAVRAQVLAQARGNPLALLELPLAQAAGAYGAAAAAGALPLTTRLQMAFHGQVSHLPPGTQTLLLVAAADHTGDPDILVRAAGVLGVGVEDLPPAQEAGLVYVDDEDRLRFRHPLMRAAIHQRAALPDRLAAHRALAEAADPVRDPDHRAWHLAAAATGPDEAVAAALQRTAGRARERSGHAAASAAYERAARLSTDPAARVERLLLAAESASEAGGIARARAFAAEAAKAAALAADGGPASGTSGTGHAEPEPTESVADALGGASTGPTAHTGGTKGAGPGRTVPAGGSARAALDRVRGRTAYVRGLADFWEGDFAAAHQLLLRGAASAAREDPVAAARMLVQATHTAWYLGDAEVSGTMERLAALELPRDAPVRAVTDFLVRALGPGSAAGDPPDVGEAAAAARAARGGRVDPRDLVMLCGVGLALGQDAAAHDLAVALAEESRENGGVGRLTTILFFRAEAELFDGRCDEAFATASEGLRISRDSGQRQWVSQLSSALAHVAAVRGDEDACRELADEALASGTGTSMAPGAPWAYWSQGLLELGLGRTQFALDRLSLLTGPSVRHHISAMRSVPDLVEAAVRLGVPERADEPLARFEAWAARSGQGWARALVARCRALRARDAEAEAYFTQALDEHEPHRRALESARTELLYGEWLRRARRKSEARGHLKAALDTFERLGARPWADRARTELGASGASVTTGQEAAGGGRSVAEEAGLTPQESQIVRLAARGLSNRDIAAQLFLSPRTVGHHLYKAYPKLGVVSRGELAPLFPAD</sequence>
<dbReference type="GO" id="GO:0004016">
    <property type="term" value="F:adenylate cyclase activity"/>
    <property type="evidence" value="ECO:0007669"/>
    <property type="project" value="TreeGrafter"/>
</dbReference>
<evidence type="ECO:0000313" key="5">
    <source>
        <dbReference type="EMBL" id="SFE62742.1"/>
    </source>
</evidence>
<dbReference type="InterPro" id="IPR000792">
    <property type="entry name" value="Tscrpt_reg_LuxR_C"/>
</dbReference>
<protein>
    <submittedName>
        <fullName evidence="5">Regulatory protein, luxR family</fullName>
    </submittedName>
</protein>
<evidence type="ECO:0000256" key="2">
    <source>
        <dbReference type="ARBA" id="ARBA00022840"/>
    </source>
</evidence>
<dbReference type="PROSITE" id="PS50043">
    <property type="entry name" value="HTH_LUXR_2"/>
    <property type="match status" value="1"/>
</dbReference>
<evidence type="ECO:0000313" key="6">
    <source>
        <dbReference type="Proteomes" id="UP000199323"/>
    </source>
</evidence>
<reference evidence="5 6" key="1">
    <citation type="submission" date="2016-10" db="EMBL/GenBank/DDBJ databases">
        <authorList>
            <person name="de Groot N.N."/>
        </authorList>
    </citation>
    <scope>NUCLEOTIDE SEQUENCE [LARGE SCALE GENOMIC DNA]</scope>
    <source>
        <strain evidence="5 6">CGMCC 4.3510</strain>
    </source>
</reference>
<keyword evidence="1" id="KW-0547">Nucleotide-binding</keyword>
<gene>
    <name evidence="5" type="ORF">SAMN05216251_104124</name>
</gene>
<evidence type="ECO:0000256" key="3">
    <source>
        <dbReference type="SAM" id="MobiDB-lite"/>
    </source>
</evidence>
<keyword evidence="6" id="KW-1185">Reference proteome</keyword>
<dbReference type="EMBL" id="FONG01000004">
    <property type="protein sequence ID" value="SFE62742.1"/>
    <property type="molecule type" value="Genomic_DNA"/>
</dbReference>
<dbReference type="InterPro" id="IPR036388">
    <property type="entry name" value="WH-like_DNA-bd_sf"/>
</dbReference>
<feature type="region of interest" description="Disordered" evidence="3">
    <location>
        <begin position="435"/>
        <end position="492"/>
    </location>
</feature>
<dbReference type="Proteomes" id="UP000199323">
    <property type="component" value="Unassembled WGS sequence"/>
</dbReference>
<dbReference type="SUPFAM" id="SSF48452">
    <property type="entry name" value="TPR-like"/>
    <property type="match status" value="1"/>
</dbReference>
<dbReference type="GO" id="GO:0005524">
    <property type="term" value="F:ATP binding"/>
    <property type="evidence" value="ECO:0007669"/>
    <property type="project" value="UniProtKB-KW"/>
</dbReference>
<dbReference type="Pfam" id="PF13191">
    <property type="entry name" value="AAA_16"/>
    <property type="match status" value="1"/>
</dbReference>
<evidence type="ECO:0000259" key="4">
    <source>
        <dbReference type="PROSITE" id="PS50043"/>
    </source>
</evidence>
<feature type="region of interest" description="Disordered" evidence="3">
    <location>
        <begin position="895"/>
        <end position="920"/>
    </location>
</feature>
<name>A0A1I2C3M1_9ACTN</name>
<dbReference type="InterPro" id="IPR011990">
    <property type="entry name" value="TPR-like_helical_dom_sf"/>
</dbReference>
<dbReference type="CDD" id="cd06170">
    <property type="entry name" value="LuxR_C_like"/>
    <property type="match status" value="1"/>
</dbReference>
<dbReference type="STRING" id="380248.SAMN05216251_104124"/>
<dbReference type="RefSeq" id="WP_177246380.1">
    <property type="nucleotide sequence ID" value="NZ_FONG01000004.1"/>
</dbReference>
<dbReference type="Gene3D" id="1.10.10.10">
    <property type="entry name" value="Winged helix-like DNA-binding domain superfamily/Winged helix DNA-binding domain"/>
    <property type="match status" value="1"/>
</dbReference>
<dbReference type="PANTHER" id="PTHR16305:SF35">
    <property type="entry name" value="TRANSCRIPTIONAL ACTIVATOR DOMAIN"/>
    <property type="match status" value="1"/>
</dbReference>
<keyword evidence="2" id="KW-0067">ATP-binding</keyword>
<proteinExistence type="predicted"/>
<dbReference type="SUPFAM" id="SSF52540">
    <property type="entry name" value="P-loop containing nucleoside triphosphate hydrolases"/>
    <property type="match status" value="1"/>
</dbReference>
<dbReference type="GO" id="GO:0006355">
    <property type="term" value="P:regulation of DNA-templated transcription"/>
    <property type="evidence" value="ECO:0007669"/>
    <property type="project" value="InterPro"/>
</dbReference>
<dbReference type="InterPro" id="IPR041664">
    <property type="entry name" value="AAA_16"/>
</dbReference>
<dbReference type="InterPro" id="IPR027417">
    <property type="entry name" value="P-loop_NTPase"/>
</dbReference>
<feature type="domain" description="HTH luxR-type" evidence="4">
    <location>
        <begin position="913"/>
        <end position="977"/>
    </location>
</feature>
<dbReference type="PANTHER" id="PTHR16305">
    <property type="entry name" value="TESTICULAR SOLUBLE ADENYLYL CYCLASE"/>
    <property type="match status" value="1"/>
</dbReference>
<dbReference type="PRINTS" id="PR00038">
    <property type="entry name" value="HTHLUXR"/>
</dbReference>
<evidence type="ECO:0000256" key="1">
    <source>
        <dbReference type="ARBA" id="ARBA00022741"/>
    </source>
</evidence>
<organism evidence="5 6">
    <name type="scientific">Actinacidiphila alni</name>
    <dbReference type="NCBI Taxonomy" id="380248"/>
    <lineage>
        <taxon>Bacteria</taxon>
        <taxon>Bacillati</taxon>
        <taxon>Actinomycetota</taxon>
        <taxon>Actinomycetes</taxon>
        <taxon>Kitasatosporales</taxon>
        <taxon>Streptomycetaceae</taxon>
        <taxon>Actinacidiphila</taxon>
    </lineage>
</organism>
<dbReference type="AlphaFoldDB" id="A0A1I2C3M1"/>
<dbReference type="Pfam" id="PF00196">
    <property type="entry name" value="GerE"/>
    <property type="match status" value="1"/>
</dbReference>
<dbReference type="InterPro" id="IPR016032">
    <property type="entry name" value="Sig_transdc_resp-reg_C-effctor"/>
</dbReference>